<reference evidence="2 3" key="1">
    <citation type="submission" date="2011-11" db="EMBL/GenBank/DDBJ databases">
        <title>Complete sequence of Granulicella mallensis MP5ACTX8.</title>
        <authorList>
            <consortium name="US DOE Joint Genome Institute"/>
            <person name="Lucas S."/>
            <person name="Copeland A."/>
            <person name="Lapidus A."/>
            <person name="Cheng J.-F."/>
            <person name="Goodwin L."/>
            <person name="Pitluck S."/>
            <person name="Peters L."/>
            <person name="Lu M."/>
            <person name="Detter J.C."/>
            <person name="Han C."/>
            <person name="Tapia R."/>
            <person name="Land M."/>
            <person name="Hauser L."/>
            <person name="Kyrpides N."/>
            <person name="Ivanova N."/>
            <person name="Mikhailova N."/>
            <person name="Pagani I."/>
            <person name="Rawat S."/>
            <person name="Mannisto M."/>
            <person name="Haggblom M."/>
            <person name="Woyke T."/>
        </authorList>
    </citation>
    <scope>NUCLEOTIDE SEQUENCE [LARGE SCALE GENOMIC DNA]</scope>
    <source>
        <strain evidence="3">ATCC BAA-1857 / DSM 23137 / MP5ACTX8</strain>
    </source>
</reference>
<dbReference type="KEGG" id="gma:AciX8_3281"/>
<dbReference type="EMBL" id="CP003130">
    <property type="protein sequence ID" value="AEU37581.1"/>
    <property type="molecule type" value="Genomic_DNA"/>
</dbReference>
<dbReference type="Pfam" id="PF21849">
    <property type="entry name" value="DUF6908"/>
    <property type="match status" value="1"/>
</dbReference>
<proteinExistence type="predicted"/>
<dbReference type="InterPro" id="IPR054203">
    <property type="entry name" value="DUF6908"/>
</dbReference>
<dbReference type="Proteomes" id="UP000007113">
    <property type="component" value="Chromosome"/>
</dbReference>
<dbReference type="HOGENOM" id="CLU_153796_0_0_0"/>
<name>G8NU25_GRAMM</name>
<evidence type="ECO:0000313" key="2">
    <source>
        <dbReference type="EMBL" id="AEU37581.1"/>
    </source>
</evidence>
<sequence length="133" mass="14815">MQTILAILKQAGGWNHGLYLKIENPPYAALVIDVMDESGPRGLPALSVAQYANGLAMSEMCFELGLKGGMHLDPFSYRNDHIGVDESSRAIEDGNYVHPLSLHAQHERLAQQWDSSLRLQGFVEAFERQHRLG</sequence>
<organism evidence="2 3">
    <name type="scientific">Granulicella mallensis (strain ATCC BAA-1857 / DSM 23137 / MP5ACTX8)</name>
    <dbReference type="NCBI Taxonomy" id="682795"/>
    <lineage>
        <taxon>Bacteria</taxon>
        <taxon>Pseudomonadati</taxon>
        <taxon>Acidobacteriota</taxon>
        <taxon>Terriglobia</taxon>
        <taxon>Terriglobales</taxon>
        <taxon>Acidobacteriaceae</taxon>
        <taxon>Granulicella</taxon>
    </lineage>
</organism>
<dbReference type="OrthoDB" id="117513at2"/>
<evidence type="ECO:0000313" key="3">
    <source>
        <dbReference type="Proteomes" id="UP000007113"/>
    </source>
</evidence>
<accession>G8NU25</accession>
<feature type="domain" description="DUF6908" evidence="1">
    <location>
        <begin position="2"/>
        <end position="123"/>
    </location>
</feature>
<dbReference type="STRING" id="682795.AciX8_3281"/>
<dbReference type="AlphaFoldDB" id="G8NU25"/>
<keyword evidence="3" id="KW-1185">Reference proteome</keyword>
<dbReference type="RefSeq" id="WP_014266455.1">
    <property type="nucleotide sequence ID" value="NC_016631.1"/>
</dbReference>
<gene>
    <name evidence="2" type="ordered locus">AciX8_3281</name>
</gene>
<evidence type="ECO:0000259" key="1">
    <source>
        <dbReference type="Pfam" id="PF21849"/>
    </source>
</evidence>
<protein>
    <recommendedName>
        <fullName evidence="1">DUF6908 domain-containing protein</fullName>
    </recommendedName>
</protein>